<organism evidence="2 3">
    <name type="scientific">Amborella trichopoda</name>
    <dbReference type="NCBI Taxonomy" id="13333"/>
    <lineage>
        <taxon>Eukaryota</taxon>
        <taxon>Viridiplantae</taxon>
        <taxon>Streptophyta</taxon>
        <taxon>Embryophyta</taxon>
        <taxon>Tracheophyta</taxon>
        <taxon>Spermatophyta</taxon>
        <taxon>Magnoliopsida</taxon>
        <taxon>Amborellales</taxon>
        <taxon>Amborellaceae</taxon>
        <taxon>Amborella</taxon>
    </lineage>
</organism>
<accession>U5D477</accession>
<protein>
    <submittedName>
        <fullName evidence="2">Uncharacterized protein</fullName>
    </submittedName>
</protein>
<keyword evidence="3" id="KW-1185">Reference proteome</keyword>
<name>U5D477_AMBTC</name>
<dbReference type="Proteomes" id="UP000017836">
    <property type="component" value="Unassembled WGS sequence"/>
</dbReference>
<dbReference type="Gramene" id="ERN17249">
    <property type="protein sequence ID" value="ERN17249"/>
    <property type="gene ID" value="AMTR_s00044p00205500"/>
</dbReference>
<feature type="region of interest" description="Disordered" evidence="1">
    <location>
        <begin position="1"/>
        <end position="34"/>
    </location>
</feature>
<gene>
    <name evidence="2" type="ORF">AMTR_s00044p00205500</name>
</gene>
<dbReference type="EMBL" id="KI392384">
    <property type="protein sequence ID" value="ERN17249.1"/>
    <property type="molecule type" value="Genomic_DNA"/>
</dbReference>
<dbReference type="HOGENOM" id="CLU_1940959_0_0_1"/>
<reference evidence="3" key="1">
    <citation type="journal article" date="2013" name="Science">
        <title>The Amborella genome and the evolution of flowering plants.</title>
        <authorList>
            <consortium name="Amborella Genome Project"/>
        </authorList>
    </citation>
    <scope>NUCLEOTIDE SEQUENCE [LARGE SCALE GENOMIC DNA]</scope>
</reference>
<evidence type="ECO:0000313" key="2">
    <source>
        <dbReference type="EMBL" id="ERN17249.1"/>
    </source>
</evidence>
<sequence>MGRRKPSSEHFPARGTCRKGEEEGGAGPFFMQGPVGRERNMEIPVFSRRVQFSVITDIECSKGRGFAVIACQGFGNFGSHRREQRWCNARKVRGHREGRGFAVISCWGNRGRVATVGNFPVTRNPFSSVG</sequence>
<feature type="compositionally biased region" description="Basic and acidic residues" evidence="1">
    <location>
        <begin position="1"/>
        <end position="22"/>
    </location>
</feature>
<evidence type="ECO:0000256" key="1">
    <source>
        <dbReference type="SAM" id="MobiDB-lite"/>
    </source>
</evidence>
<proteinExistence type="predicted"/>
<evidence type="ECO:0000313" key="3">
    <source>
        <dbReference type="Proteomes" id="UP000017836"/>
    </source>
</evidence>
<dbReference type="AlphaFoldDB" id="U5D477"/>